<reference evidence="9 10" key="1">
    <citation type="journal article" date="2017" name="Nat. Commun.">
        <title>Genome assembly with in vitro proximity ligation data and whole-genome triplication in lettuce.</title>
        <authorList>
            <person name="Reyes-Chin-Wo S."/>
            <person name="Wang Z."/>
            <person name="Yang X."/>
            <person name="Kozik A."/>
            <person name="Arikit S."/>
            <person name="Song C."/>
            <person name="Xia L."/>
            <person name="Froenicke L."/>
            <person name="Lavelle D.O."/>
            <person name="Truco M.J."/>
            <person name="Xia R."/>
            <person name="Zhu S."/>
            <person name="Xu C."/>
            <person name="Xu H."/>
            <person name="Xu X."/>
            <person name="Cox K."/>
            <person name="Korf I."/>
            <person name="Meyers B.C."/>
            <person name="Michelmore R.W."/>
        </authorList>
    </citation>
    <scope>NUCLEOTIDE SEQUENCE [LARGE SCALE GENOMIC DNA]</scope>
    <source>
        <strain evidence="10">cv. Salinas</strain>
        <tissue evidence="9">Seedlings</tissue>
    </source>
</reference>
<keyword evidence="4" id="KW-0509">mRNA transport</keyword>
<comment type="similarity">
    <text evidence="2">Belongs to the nucleoporin GLFG family.</text>
</comment>
<evidence type="ECO:0000256" key="6">
    <source>
        <dbReference type="ARBA" id="ARBA00023010"/>
    </source>
</evidence>
<evidence type="ECO:0000256" key="1">
    <source>
        <dbReference type="ARBA" id="ARBA00004567"/>
    </source>
</evidence>
<evidence type="ECO:0000256" key="7">
    <source>
        <dbReference type="ARBA" id="ARBA00023132"/>
    </source>
</evidence>
<evidence type="ECO:0000313" key="10">
    <source>
        <dbReference type="Proteomes" id="UP000235145"/>
    </source>
</evidence>
<dbReference type="PANTHER" id="PTHR23198">
    <property type="entry name" value="NUCLEOPORIN"/>
    <property type="match status" value="1"/>
</dbReference>
<dbReference type="Proteomes" id="UP000235145">
    <property type="component" value="Unassembled WGS sequence"/>
</dbReference>
<evidence type="ECO:0000256" key="3">
    <source>
        <dbReference type="ARBA" id="ARBA00022448"/>
    </source>
</evidence>
<evidence type="ECO:0000256" key="4">
    <source>
        <dbReference type="ARBA" id="ARBA00022816"/>
    </source>
</evidence>
<dbReference type="Gene3D" id="1.10.10.2360">
    <property type="match status" value="1"/>
</dbReference>
<keyword evidence="10" id="KW-1185">Reference proteome</keyword>
<sequence length="206" mass="21374">MSAFGNATSPLGMQSSRFGVEATTPAFGSCGFGQTSFGGQRGGSRVTHYAQTPEEDNGGGTHPAVKLVSISAMPAFKEKSHEELRWEDYQQGHKGIGQTSSGMGFNNTQSNPFTFPPAVTQASSLFGQTAPSFGQGTPAFGQSNAFGGNLGFNQTTPFVSISMPFQLAQPAQNSSGFGFGTPTGGIGGTLSNNLVCFFACLSIKEQ</sequence>
<dbReference type="FunFam" id="1.10.10.2360:FF:000001">
    <property type="entry name" value="Nuclear pore complex protein Nup98-Nup96"/>
    <property type="match status" value="1"/>
</dbReference>
<organism evidence="9 10">
    <name type="scientific">Lactuca sativa</name>
    <name type="common">Garden lettuce</name>
    <dbReference type="NCBI Taxonomy" id="4236"/>
    <lineage>
        <taxon>Eukaryota</taxon>
        <taxon>Viridiplantae</taxon>
        <taxon>Streptophyta</taxon>
        <taxon>Embryophyta</taxon>
        <taxon>Tracheophyta</taxon>
        <taxon>Spermatophyta</taxon>
        <taxon>Magnoliopsida</taxon>
        <taxon>eudicotyledons</taxon>
        <taxon>Gunneridae</taxon>
        <taxon>Pentapetalae</taxon>
        <taxon>asterids</taxon>
        <taxon>campanulids</taxon>
        <taxon>Asterales</taxon>
        <taxon>Asteraceae</taxon>
        <taxon>Cichorioideae</taxon>
        <taxon>Cichorieae</taxon>
        <taxon>Lactucinae</taxon>
        <taxon>Lactuca</taxon>
    </lineage>
</organism>
<dbReference type="GO" id="GO:0005643">
    <property type="term" value="C:nuclear pore"/>
    <property type="evidence" value="ECO:0007669"/>
    <property type="project" value="UniProtKB-SubCell"/>
</dbReference>
<proteinExistence type="inferred from homology"/>
<dbReference type="GO" id="GO:0015031">
    <property type="term" value="P:protein transport"/>
    <property type="evidence" value="ECO:0007669"/>
    <property type="project" value="UniProtKB-KW"/>
</dbReference>
<protein>
    <submittedName>
        <fullName evidence="9">Uncharacterized protein</fullName>
    </submittedName>
</protein>
<dbReference type="PANTHER" id="PTHR23198:SF6">
    <property type="entry name" value="NUCLEAR PORE COMPLEX PROTEIN NUP98-NUP96"/>
    <property type="match status" value="1"/>
</dbReference>
<dbReference type="Pfam" id="PF21240">
    <property type="entry name" value="Nup98_GLEBS"/>
    <property type="match status" value="1"/>
</dbReference>
<name>A0A9R1X761_LACSA</name>
<accession>A0A9R1X761</accession>
<comment type="caution">
    <text evidence="9">The sequence shown here is derived from an EMBL/GenBank/DDBJ whole genome shotgun (WGS) entry which is preliminary data.</text>
</comment>
<keyword evidence="7" id="KW-0906">Nuclear pore complex</keyword>
<keyword evidence="5" id="KW-0653">Protein transport</keyword>
<keyword evidence="3" id="KW-0813">Transport</keyword>
<keyword evidence="6" id="KW-0811">Translocation</keyword>
<dbReference type="AlphaFoldDB" id="A0A9R1X761"/>
<evidence type="ECO:0000256" key="2">
    <source>
        <dbReference type="ARBA" id="ARBA00008926"/>
    </source>
</evidence>
<dbReference type="InterPro" id="IPR037665">
    <property type="entry name" value="Nucleoporin_S59-like"/>
</dbReference>
<evidence type="ECO:0000256" key="8">
    <source>
        <dbReference type="ARBA" id="ARBA00023242"/>
    </source>
</evidence>
<gene>
    <name evidence="9" type="ORF">LSAT_V11C600329290</name>
</gene>
<evidence type="ECO:0000256" key="5">
    <source>
        <dbReference type="ARBA" id="ARBA00022927"/>
    </source>
</evidence>
<comment type="subcellular location">
    <subcellularLocation>
        <location evidence="1">Nucleus</location>
        <location evidence="1">Nuclear pore complex</location>
    </subcellularLocation>
</comment>
<keyword evidence="8" id="KW-0539">Nucleus</keyword>
<dbReference type="EMBL" id="NBSK02000006">
    <property type="protein sequence ID" value="KAJ0201951.1"/>
    <property type="molecule type" value="Genomic_DNA"/>
</dbReference>
<dbReference type="GO" id="GO:0051028">
    <property type="term" value="P:mRNA transport"/>
    <property type="evidence" value="ECO:0007669"/>
    <property type="project" value="UniProtKB-KW"/>
</dbReference>
<dbReference type="OrthoDB" id="3797628at2759"/>
<evidence type="ECO:0000313" key="9">
    <source>
        <dbReference type="EMBL" id="KAJ0201951.1"/>
    </source>
</evidence>